<dbReference type="GO" id="GO:0006538">
    <property type="term" value="P:L-glutamate catabolic process"/>
    <property type="evidence" value="ECO:0007669"/>
    <property type="project" value="InterPro"/>
</dbReference>
<gene>
    <name evidence="2" type="ORF">JCM19235_522</name>
</gene>
<dbReference type="PANTHER" id="PTHR43403:SF1">
    <property type="entry name" value="NAD-SPECIFIC GLUTAMATE DEHYDROGENASE"/>
    <property type="match status" value="1"/>
</dbReference>
<comment type="caution">
    <text evidence="2">The sequence shown here is derived from an EMBL/GenBank/DDBJ whole genome shotgun (WGS) entry which is preliminary data.</text>
</comment>
<evidence type="ECO:0000313" key="3">
    <source>
        <dbReference type="Proteomes" id="UP000029228"/>
    </source>
</evidence>
<dbReference type="AlphaFoldDB" id="A0A090SPC4"/>
<proteinExistence type="predicted"/>
<evidence type="ECO:0000259" key="1">
    <source>
        <dbReference type="Pfam" id="PF05088"/>
    </source>
</evidence>
<protein>
    <submittedName>
        <fullName evidence="2">NAD-specific glutamate dehydrogenase large form</fullName>
        <ecNumber evidence="2">1.4.1.2</ecNumber>
    </submittedName>
</protein>
<name>A0A090SPC4_9VIBR</name>
<dbReference type="InterPro" id="IPR007780">
    <property type="entry name" value="NAD_Glu_DH_bac"/>
</dbReference>
<accession>A0A090SPC4</accession>
<keyword evidence="3" id="KW-1185">Reference proteome</keyword>
<dbReference type="PANTHER" id="PTHR43403">
    <property type="entry name" value="NAD-SPECIFIC GLUTAMATE DEHYDROGENASE"/>
    <property type="match status" value="1"/>
</dbReference>
<keyword evidence="2" id="KW-0560">Oxidoreductase</keyword>
<dbReference type="InterPro" id="IPR028971">
    <property type="entry name" value="NAD-GDH_cat"/>
</dbReference>
<organism evidence="2 3">
    <name type="scientific">Vibrio maritimus</name>
    <dbReference type="NCBI Taxonomy" id="990268"/>
    <lineage>
        <taxon>Bacteria</taxon>
        <taxon>Pseudomonadati</taxon>
        <taxon>Pseudomonadota</taxon>
        <taxon>Gammaproteobacteria</taxon>
        <taxon>Vibrionales</taxon>
        <taxon>Vibrionaceae</taxon>
        <taxon>Vibrio</taxon>
    </lineage>
</organism>
<dbReference type="Proteomes" id="UP000029228">
    <property type="component" value="Unassembled WGS sequence"/>
</dbReference>
<dbReference type="Pfam" id="PF05088">
    <property type="entry name" value="Bac_GDH_CD"/>
    <property type="match status" value="1"/>
</dbReference>
<dbReference type="EC" id="1.4.1.2" evidence="2"/>
<dbReference type="EMBL" id="BBMR01000007">
    <property type="protein sequence ID" value="GAL21247.1"/>
    <property type="molecule type" value="Genomic_DNA"/>
</dbReference>
<dbReference type="GO" id="GO:0004069">
    <property type="term" value="F:L-aspartate:2-oxoglutarate aminotransferase activity"/>
    <property type="evidence" value="ECO:0007669"/>
    <property type="project" value="InterPro"/>
</dbReference>
<reference evidence="2 3" key="2">
    <citation type="submission" date="2014-09" db="EMBL/GenBank/DDBJ databases">
        <authorList>
            <consortium name="NBRP consortium"/>
            <person name="Sawabe T."/>
            <person name="Meirelles P."/>
            <person name="Nakanishi M."/>
            <person name="Sayaka M."/>
            <person name="Hattori M."/>
            <person name="Ohkuma M."/>
        </authorList>
    </citation>
    <scope>NUCLEOTIDE SEQUENCE [LARGE SCALE GENOMIC DNA]</scope>
    <source>
        <strain evidence="3">JCM19235</strain>
    </source>
</reference>
<sequence length="66" mass="7734">MDSLDDDRIIRRYVEMISATLRTNYYQKDKAGDNKPWLSLKLEPKNIPEIPAPVPAFEIFCLCPRH</sequence>
<dbReference type="STRING" id="990268.JCM19235_522"/>
<evidence type="ECO:0000313" key="2">
    <source>
        <dbReference type="EMBL" id="GAL21247.1"/>
    </source>
</evidence>
<reference evidence="2 3" key="1">
    <citation type="submission" date="2014-09" db="EMBL/GenBank/DDBJ databases">
        <title>Vibrio maritimus JCM 19235. (C45) whole genome shotgun sequence.</title>
        <authorList>
            <person name="Sawabe T."/>
            <person name="Meirelles P."/>
            <person name="Nakanishi M."/>
            <person name="Sayaka M."/>
            <person name="Hattori M."/>
            <person name="Ohkuma M."/>
        </authorList>
    </citation>
    <scope>NUCLEOTIDE SEQUENCE [LARGE SCALE GENOMIC DNA]</scope>
    <source>
        <strain evidence="3">JCM19235</strain>
    </source>
</reference>
<dbReference type="GO" id="GO:0004352">
    <property type="term" value="F:glutamate dehydrogenase (NAD+) activity"/>
    <property type="evidence" value="ECO:0007669"/>
    <property type="project" value="UniProtKB-EC"/>
</dbReference>
<feature type="domain" description="NAD-glutamate dehydrogenase catalytic" evidence="1">
    <location>
        <begin position="2"/>
        <end position="65"/>
    </location>
</feature>